<comment type="subunit">
    <text evidence="14">Homodimer.</text>
</comment>
<evidence type="ECO:0000256" key="1">
    <source>
        <dbReference type="ARBA" id="ARBA00005194"/>
    </source>
</evidence>
<accession>A0A391PEU1</accession>
<comment type="catalytic activity">
    <reaction evidence="12">
        <text>2-methylpropanoyl-CoA + malonyl-[ACP] + H(+) = 4-methyl-3-oxopentanoyl-[ACP] + CO2 + CoA</text>
        <dbReference type="Rhea" id="RHEA:42268"/>
        <dbReference type="Rhea" id="RHEA-COMP:9623"/>
        <dbReference type="Rhea" id="RHEA-COMP:9940"/>
        <dbReference type="ChEBI" id="CHEBI:15378"/>
        <dbReference type="ChEBI" id="CHEBI:16526"/>
        <dbReference type="ChEBI" id="CHEBI:57287"/>
        <dbReference type="ChEBI" id="CHEBI:57338"/>
        <dbReference type="ChEBI" id="CHEBI:78449"/>
        <dbReference type="ChEBI" id="CHEBI:78820"/>
        <dbReference type="EC" id="2.3.1.300"/>
    </reaction>
    <physiologicalReaction direction="left-to-right" evidence="12">
        <dbReference type="Rhea" id="RHEA:42269"/>
    </physiologicalReaction>
</comment>
<evidence type="ECO:0000259" key="15">
    <source>
        <dbReference type="Pfam" id="PF08541"/>
    </source>
</evidence>
<dbReference type="InterPro" id="IPR013747">
    <property type="entry name" value="ACP_syn_III_C"/>
</dbReference>
<keyword evidence="6 14" id="KW-0276">Fatty acid metabolism</keyword>
<evidence type="ECO:0000256" key="13">
    <source>
        <dbReference type="ARBA" id="ARBA00052985"/>
    </source>
</evidence>
<feature type="domain" description="Beta-ketoacyl-[acyl-carrier-protein] synthase III C-terminal" evidence="15">
    <location>
        <begin position="238"/>
        <end position="327"/>
    </location>
</feature>
<dbReference type="NCBIfam" id="TIGR00747">
    <property type="entry name" value="fabH"/>
    <property type="match status" value="1"/>
</dbReference>
<dbReference type="GO" id="GO:0005737">
    <property type="term" value="C:cytoplasm"/>
    <property type="evidence" value="ECO:0007669"/>
    <property type="project" value="UniProtKB-SubCell"/>
</dbReference>
<evidence type="ECO:0000256" key="6">
    <source>
        <dbReference type="ARBA" id="ARBA00022832"/>
    </source>
</evidence>
<evidence type="ECO:0000313" key="18">
    <source>
        <dbReference type="Proteomes" id="UP000265643"/>
    </source>
</evidence>
<dbReference type="InterPro" id="IPR016039">
    <property type="entry name" value="Thiolase-like"/>
</dbReference>
<dbReference type="InterPro" id="IPR013751">
    <property type="entry name" value="ACP_syn_III_N"/>
</dbReference>
<evidence type="ECO:0000256" key="4">
    <source>
        <dbReference type="ARBA" id="ARBA00022516"/>
    </source>
</evidence>
<keyword evidence="18" id="KW-1185">Reference proteome</keyword>
<dbReference type="Gene3D" id="3.40.47.10">
    <property type="match status" value="1"/>
</dbReference>
<evidence type="ECO:0000259" key="16">
    <source>
        <dbReference type="Pfam" id="PF08545"/>
    </source>
</evidence>
<comment type="catalytic activity">
    <reaction evidence="11">
        <text>(2S)-2-methylbutanoyl-CoA + malonyl-[ACP] + H(+) = (4S)-4-methyl-3-oxohexanoyl-[ACP] + CO2 + CoA</text>
        <dbReference type="Rhea" id="RHEA:42276"/>
        <dbReference type="Rhea" id="RHEA-COMP:9623"/>
        <dbReference type="Rhea" id="RHEA-COMP:17148"/>
        <dbReference type="ChEBI" id="CHEBI:15378"/>
        <dbReference type="ChEBI" id="CHEBI:16526"/>
        <dbReference type="ChEBI" id="CHEBI:57287"/>
        <dbReference type="ChEBI" id="CHEBI:78449"/>
        <dbReference type="ChEBI" id="CHEBI:88166"/>
        <dbReference type="ChEBI" id="CHEBI:167462"/>
        <dbReference type="EC" id="2.3.1.300"/>
    </reaction>
    <physiologicalReaction direction="left-to-right" evidence="11">
        <dbReference type="Rhea" id="RHEA:42277"/>
    </physiologicalReaction>
</comment>
<dbReference type="GO" id="GO:0004315">
    <property type="term" value="F:3-oxoacyl-[acyl-carrier-protein] synthase activity"/>
    <property type="evidence" value="ECO:0007669"/>
    <property type="project" value="InterPro"/>
</dbReference>
<evidence type="ECO:0000256" key="11">
    <source>
        <dbReference type="ARBA" id="ARBA00052407"/>
    </source>
</evidence>
<dbReference type="CDD" id="cd00830">
    <property type="entry name" value="KAS_III"/>
    <property type="match status" value="1"/>
</dbReference>
<dbReference type="FunFam" id="3.40.47.10:FF:000004">
    <property type="entry name" value="3-oxoacyl-[acyl-carrier-protein] synthase 3"/>
    <property type="match status" value="1"/>
</dbReference>
<evidence type="ECO:0000256" key="10">
    <source>
        <dbReference type="ARBA" id="ARBA00051096"/>
    </source>
</evidence>
<comment type="pathway">
    <text evidence="1 14">Lipid metabolism; fatty acid biosynthesis.</text>
</comment>
<keyword evidence="9 14" id="KW-0012">Acyltransferase</keyword>
<dbReference type="Proteomes" id="UP000265643">
    <property type="component" value="Unassembled WGS sequence"/>
</dbReference>
<dbReference type="NCBIfam" id="NF006829">
    <property type="entry name" value="PRK09352.1"/>
    <property type="match status" value="1"/>
</dbReference>
<name>A0A391PEU1_9FIRM</name>
<keyword evidence="5 14" id="KW-0808">Transferase</keyword>
<evidence type="ECO:0000256" key="2">
    <source>
        <dbReference type="ARBA" id="ARBA00008642"/>
    </source>
</evidence>
<protein>
    <recommendedName>
        <fullName evidence="14">Beta-ketoacyl-[acyl-carrier-protein] synthase III</fullName>
        <shortName evidence="14">Beta-ketoacyl-ACP synthase III</shortName>
        <shortName evidence="14">KAS III</shortName>
        <ecNumber evidence="14">2.3.1.180</ecNumber>
    </recommendedName>
    <alternativeName>
        <fullName evidence="14">3-oxoacyl-[acyl-carrier-protein] synthase 3</fullName>
    </alternativeName>
    <alternativeName>
        <fullName evidence="14">3-oxoacyl-[acyl-carrier-protein] synthase III</fullName>
    </alternativeName>
</protein>
<evidence type="ECO:0000313" key="17">
    <source>
        <dbReference type="EMBL" id="GCA68203.1"/>
    </source>
</evidence>
<feature type="region of interest" description="ACP-binding" evidence="14">
    <location>
        <begin position="255"/>
        <end position="259"/>
    </location>
</feature>
<evidence type="ECO:0000256" key="8">
    <source>
        <dbReference type="ARBA" id="ARBA00023160"/>
    </source>
</evidence>
<organism evidence="17 18">
    <name type="scientific">Mediterraneibacter butyricigenes</name>
    <dbReference type="NCBI Taxonomy" id="2316025"/>
    <lineage>
        <taxon>Bacteria</taxon>
        <taxon>Bacillati</taxon>
        <taxon>Bacillota</taxon>
        <taxon>Clostridia</taxon>
        <taxon>Lachnospirales</taxon>
        <taxon>Lachnospiraceae</taxon>
        <taxon>Mediterraneibacter</taxon>
    </lineage>
</organism>
<sequence length="327" mass="36508">MIGKIQGTGAYVPPKILENQQLEKWVETNDTWIRERTGVQRRHVVAKPEESTAFLATQAARQALKEARIKPEELDLILVSTVSADQMMPGTACLVQKELGAVRAAAFDLNAACSGFLVSYITACAYIESGLYQKILIIGSETLSNIVDWKDRGTCILFGDGAGAVVLTAEEERTGERNYRPVLHSDGNQGQALTLRSRYFSNPFKEQKISEKDYVQMDGQAVFKFAVRKVPEVIEEVLKQNQVKKEEIKYYVLHQANLRIIEQVSKRLKEPMEKFPVNLQEYGNTSSASLPILLHELNYDGKLKSGDRILLAGFGGGLTWGAAILKW</sequence>
<keyword evidence="3 14" id="KW-0963">Cytoplasm</keyword>
<dbReference type="PANTHER" id="PTHR34069">
    <property type="entry name" value="3-OXOACYL-[ACYL-CARRIER-PROTEIN] SYNTHASE 3"/>
    <property type="match status" value="1"/>
</dbReference>
<dbReference type="HAMAP" id="MF_01815">
    <property type="entry name" value="FabH"/>
    <property type="match status" value="1"/>
</dbReference>
<dbReference type="SUPFAM" id="SSF53901">
    <property type="entry name" value="Thiolase-like"/>
    <property type="match status" value="1"/>
</dbReference>
<dbReference type="Pfam" id="PF08545">
    <property type="entry name" value="ACP_syn_III"/>
    <property type="match status" value="1"/>
</dbReference>
<proteinExistence type="inferred from homology"/>
<dbReference type="Pfam" id="PF08541">
    <property type="entry name" value="ACP_syn_III_C"/>
    <property type="match status" value="1"/>
</dbReference>
<keyword evidence="7 14" id="KW-0443">Lipid metabolism</keyword>
<keyword evidence="4 14" id="KW-0444">Lipid biosynthesis</keyword>
<feature type="active site" evidence="14">
    <location>
        <position position="284"/>
    </location>
</feature>
<dbReference type="UniPathway" id="UPA00094"/>
<dbReference type="PANTHER" id="PTHR34069:SF2">
    <property type="entry name" value="BETA-KETOACYL-[ACYL-CARRIER-PROTEIN] SYNTHASE III"/>
    <property type="match status" value="1"/>
</dbReference>
<keyword evidence="14" id="KW-0511">Multifunctional enzyme</keyword>
<dbReference type="EMBL" id="BHGK01000001">
    <property type="protein sequence ID" value="GCA68203.1"/>
    <property type="molecule type" value="Genomic_DNA"/>
</dbReference>
<dbReference type="GO" id="GO:0006633">
    <property type="term" value="P:fatty acid biosynthetic process"/>
    <property type="evidence" value="ECO:0007669"/>
    <property type="project" value="UniProtKB-UniRule"/>
</dbReference>
<evidence type="ECO:0000256" key="9">
    <source>
        <dbReference type="ARBA" id="ARBA00023315"/>
    </source>
</evidence>
<comment type="domain">
    <text evidence="14">The last Arg residue of the ACP-binding site is essential for the weak association between ACP/AcpP and FabH.</text>
</comment>
<comment type="function">
    <text evidence="14">Catalyzes the condensation reaction of fatty acid synthesis by the addition to an acyl acceptor of two carbons from malonyl-ACP. Catalyzes the first condensation reaction which initiates fatty acid synthesis and may therefore play a role in governing the total rate of fatty acid production. Possesses both acetoacetyl-ACP synthase and acetyl transacylase activities. Its substrate specificity determines the biosynthesis of branched-chain and/or straight-chain of fatty acids.</text>
</comment>
<reference evidence="18" key="1">
    <citation type="submission" date="2018-09" db="EMBL/GenBank/DDBJ databases">
        <title>Draft Genome Sequence of Mediterraneibacter sp. KCTC 15684.</title>
        <authorList>
            <person name="Kim J.S."/>
            <person name="Han K.I."/>
            <person name="Suh M.K."/>
            <person name="Lee K.C."/>
            <person name="Eom M.K."/>
            <person name="Lee J.H."/>
            <person name="Park S.H."/>
            <person name="Kang S.W."/>
            <person name="Park J.E."/>
            <person name="Oh B.S."/>
            <person name="Yu S.Y."/>
            <person name="Choi S.H."/>
            <person name="Lee D.H."/>
            <person name="Yoon H."/>
            <person name="Kim B."/>
            <person name="Yang S.J."/>
            <person name="Lee J.S."/>
        </authorList>
    </citation>
    <scope>NUCLEOTIDE SEQUENCE [LARGE SCALE GENOMIC DNA]</scope>
    <source>
        <strain evidence="18">KCTC 15684</strain>
    </source>
</reference>
<dbReference type="GO" id="GO:0033818">
    <property type="term" value="F:beta-ketoacyl-acyl-carrier-protein synthase III activity"/>
    <property type="evidence" value="ECO:0007669"/>
    <property type="project" value="UniProtKB-UniRule"/>
</dbReference>
<dbReference type="InterPro" id="IPR004655">
    <property type="entry name" value="FabH"/>
</dbReference>
<comment type="similarity">
    <text evidence="2 14">Belongs to the thiolase-like superfamily. FabH family.</text>
</comment>
<comment type="caution">
    <text evidence="17">The sequence shown here is derived from an EMBL/GenBank/DDBJ whole genome shotgun (WGS) entry which is preliminary data.</text>
</comment>
<comment type="catalytic activity">
    <reaction evidence="13">
        <text>3-methylbutanoyl-CoA + malonyl-[ACP] + H(+) = 5-methyl-3-oxohexanoyl-[ACP] + CO2 + CoA</text>
        <dbReference type="Rhea" id="RHEA:42272"/>
        <dbReference type="Rhea" id="RHEA-COMP:9623"/>
        <dbReference type="Rhea" id="RHEA-COMP:9941"/>
        <dbReference type="ChEBI" id="CHEBI:15378"/>
        <dbReference type="ChEBI" id="CHEBI:16526"/>
        <dbReference type="ChEBI" id="CHEBI:57287"/>
        <dbReference type="ChEBI" id="CHEBI:57345"/>
        <dbReference type="ChEBI" id="CHEBI:78449"/>
        <dbReference type="ChEBI" id="CHEBI:78822"/>
        <dbReference type="EC" id="2.3.1.300"/>
    </reaction>
    <physiologicalReaction direction="left-to-right" evidence="13">
        <dbReference type="Rhea" id="RHEA:42273"/>
    </physiologicalReaction>
</comment>
<gene>
    <name evidence="14 17" type="primary">fabH</name>
    <name evidence="17" type="ORF">KGMB01110_26390</name>
</gene>
<comment type="subcellular location">
    <subcellularLocation>
        <location evidence="14">Cytoplasm</location>
    </subcellularLocation>
</comment>
<dbReference type="AlphaFoldDB" id="A0A391PEU1"/>
<evidence type="ECO:0000256" key="3">
    <source>
        <dbReference type="ARBA" id="ARBA00022490"/>
    </source>
</evidence>
<dbReference type="GO" id="GO:0044550">
    <property type="term" value="P:secondary metabolite biosynthetic process"/>
    <property type="evidence" value="ECO:0007669"/>
    <property type="project" value="TreeGrafter"/>
</dbReference>
<evidence type="ECO:0000256" key="5">
    <source>
        <dbReference type="ARBA" id="ARBA00022679"/>
    </source>
</evidence>
<keyword evidence="8 14" id="KW-0275">Fatty acid biosynthesis</keyword>
<comment type="catalytic activity">
    <reaction evidence="10">
        <text>malonyl-[ACP] + acetyl-CoA + H(+) = 3-oxobutanoyl-[ACP] + CO2 + CoA</text>
        <dbReference type="Rhea" id="RHEA:12080"/>
        <dbReference type="Rhea" id="RHEA-COMP:9623"/>
        <dbReference type="Rhea" id="RHEA-COMP:9625"/>
        <dbReference type="ChEBI" id="CHEBI:15378"/>
        <dbReference type="ChEBI" id="CHEBI:16526"/>
        <dbReference type="ChEBI" id="CHEBI:57287"/>
        <dbReference type="ChEBI" id="CHEBI:57288"/>
        <dbReference type="ChEBI" id="CHEBI:78449"/>
        <dbReference type="ChEBI" id="CHEBI:78450"/>
        <dbReference type="EC" id="2.3.1.180"/>
    </reaction>
    <physiologicalReaction direction="left-to-right" evidence="10">
        <dbReference type="Rhea" id="RHEA:12081"/>
    </physiologicalReaction>
</comment>
<dbReference type="EC" id="2.3.1.180" evidence="14"/>
<feature type="active site" evidence="14">
    <location>
        <position position="254"/>
    </location>
</feature>
<feature type="active site" evidence="14">
    <location>
        <position position="113"/>
    </location>
</feature>
<evidence type="ECO:0000256" key="7">
    <source>
        <dbReference type="ARBA" id="ARBA00023098"/>
    </source>
</evidence>
<evidence type="ECO:0000256" key="14">
    <source>
        <dbReference type="HAMAP-Rule" id="MF_01815"/>
    </source>
</evidence>
<evidence type="ECO:0000256" key="12">
    <source>
        <dbReference type="ARBA" id="ARBA00052467"/>
    </source>
</evidence>
<feature type="domain" description="Beta-ketoacyl-[acyl-carrier-protein] synthase III N-terminal" evidence="16">
    <location>
        <begin position="107"/>
        <end position="187"/>
    </location>
</feature>